<dbReference type="EMBL" id="FPBH01000052">
    <property type="protein sequence ID" value="SFU26322.1"/>
    <property type="molecule type" value="Genomic_DNA"/>
</dbReference>
<gene>
    <name evidence="1" type="ORF">SAMN05192563_105212</name>
</gene>
<organism evidence="1 2">
    <name type="scientific">Paraburkholderia aspalathi</name>
    <dbReference type="NCBI Taxonomy" id="1324617"/>
    <lineage>
        <taxon>Bacteria</taxon>
        <taxon>Pseudomonadati</taxon>
        <taxon>Pseudomonadota</taxon>
        <taxon>Betaproteobacteria</taxon>
        <taxon>Burkholderiales</taxon>
        <taxon>Burkholderiaceae</taxon>
        <taxon>Paraburkholderia</taxon>
    </lineage>
</organism>
<reference evidence="1 2" key="1">
    <citation type="submission" date="2016-10" db="EMBL/GenBank/DDBJ databases">
        <authorList>
            <person name="de Groot N.N."/>
        </authorList>
    </citation>
    <scope>NUCLEOTIDE SEQUENCE [LARGE SCALE GENOMIC DNA]</scope>
    <source>
        <strain evidence="1 2">LMG 27731</strain>
    </source>
</reference>
<evidence type="ECO:0000313" key="2">
    <source>
        <dbReference type="Proteomes" id="UP000198844"/>
    </source>
</evidence>
<protein>
    <submittedName>
        <fullName evidence="1">Uncharacterized protein</fullName>
    </submittedName>
</protein>
<name>A0A1I7EQY6_9BURK</name>
<dbReference type="Proteomes" id="UP000198844">
    <property type="component" value="Unassembled WGS sequence"/>
</dbReference>
<evidence type="ECO:0000313" key="1">
    <source>
        <dbReference type="EMBL" id="SFU26322.1"/>
    </source>
</evidence>
<dbReference type="RefSeq" id="WP_093646923.1">
    <property type="nucleotide sequence ID" value="NZ_FPBH01000052.1"/>
</dbReference>
<proteinExistence type="predicted"/>
<dbReference type="OrthoDB" id="9832091at2"/>
<accession>A0A1I7EQY6</accession>
<dbReference type="AlphaFoldDB" id="A0A1I7EQY6"/>
<sequence length="141" mass="16019">MNDAELDNHEAALKSAMISAILLLAEMDQALHFGCAEVKADEILTKLEEFAPLSIAEVIRFGLREQFLAHITMYGSARTIALQWRDPETYFESYGKLSFEDVLYILDADEWNESHPAFYSLITSIAPTVERILDDRFGIPF</sequence>